<accession>A0A7Z3BJH7</accession>
<evidence type="ECO:0000313" key="3">
    <source>
        <dbReference type="Proteomes" id="UP000502549"/>
    </source>
</evidence>
<dbReference type="Proteomes" id="UP000502549">
    <property type="component" value="Chromosome"/>
</dbReference>
<reference evidence="2 3" key="1">
    <citation type="submission" date="2020-02" db="EMBL/GenBank/DDBJ databases">
        <title>Complete genome sequence of Pseudomonas multiresinivorans ORNL1.</title>
        <authorList>
            <person name="Podar M."/>
        </authorList>
    </citation>
    <scope>NUCLEOTIDE SEQUENCE [LARGE SCALE GENOMIC DNA]</scope>
    <source>
        <strain evidence="3">populi</strain>
    </source>
</reference>
<dbReference type="Gene3D" id="3.10.450.50">
    <property type="match status" value="1"/>
</dbReference>
<dbReference type="InterPro" id="IPR032710">
    <property type="entry name" value="NTF2-like_dom_sf"/>
</dbReference>
<dbReference type="AlphaFoldDB" id="A0A7Z3BJH7"/>
<keyword evidence="3" id="KW-1185">Reference proteome</keyword>
<evidence type="ECO:0000313" key="2">
    <source>
        <dbReference type="EMBL" id="QJP08037.1"/>
    </source>
</evidence>
<dbReference type="RefSeq" id="WP_169936987.1">
    <property type="nucleotide sequence ID" value="NZ_CP048833.1"/>
</dbReference>
<sequence length="161" mass="17891">MAHPNAQLIERFYQAFQRRDGEAMAACYSADVQFSDPVFTDLHGAEAGDMWRMLTARAQDFSLTYEGVEADGQRGSARWVASYTFTQTGRKVTNHIRAHFHFRDGLICQHVDSFDLWKWSRQALGAKGALLGWAPPVQAAIRAQAAKGLAAYRAQRAAKAG</sequence>
<evidence type="ECO:0000259" key="1">
    <source>
        <dbReference type="Pfam" id="PF12680"/>
    </source>
</evidence>
<protein>
    <submittedName>
        <fullName evidence="2">Nuclear transport factor 2 family protein</fullName>
    </submittedName>
</protein>
<dbReference type="SUPFAM" id="SSF54427">
    <property type="entry name" value="NTF2-like"/>
    <property type="match status" value="1"/>
</dbReference>
<name>A0A7Z3BJH7_9PSED</name>
<proteinExistence type="predicted"/>
<dbReference type="Pfam" id="PF12680">
    <property type="entry name" value="SnoaL_2"/>
    <property type="match status" value="1"/>
</dbReference>
<dbReference type="EMBL" id="CP048833">
    <property type="protein sequence ID" value="QJP08037.1"/>
    <property type="molecule type" value="Genomic_DNA"/>
</dbReference>
<gene>
    <name evidence="2" type="ORF">G4G71_09165</name>
</gene>
<feature type="domain" description="SnoaL-like" evidence="1">
    <location>
        <begin position="9"/>
        <end position="110"/>
    </location>
</feature>
<organism evidence="2 3">
    <name type="scientific">Pseudomonas multiresinivorans</name>
    <dbReference type="NCBI Taxonomy" id="95301"/>
    <lineage>
        <taxon>Bacteria</taxon>
        <taxon>Pseudomonadati</taxon>
        <taxon>Pseudomonadota</taxon>
        <taxon>Gammaproteobacteria</taxon>
        <taxon>Pseudomonadales</taxon>
        <taxon>Pseudomonadaceae</taxon>
        <taxon>Pseudomonas</taxon>
    </lineage>
</organism>
<dbReference type="InterPro" id="IPR037401">
    <property type="entry name" value="SnoaL-like"/>
</dbReference>
<dbReference type="KEGG" id="pmui:G4G71_09165"/>